<feature type="domain" description="Enoyl reductase (ER)" evidence="7">
    <location>
        <begin position="14"/>
        <end position="353"/>
    </location>
</feature>
<organism evidence="8 9">
    <name type="scientific">Bifiguratus adelaidae</name>
    <dbReference type="NCBI Taxonomy" id="1938954"/>
    <lineage>
        <taxon>Eukaryota</taxon>
        <taxon>Fungi</taxon>
        <taxon>Fungi incertae sedis</taxon>
        <taxon>Mucoromycota</taxon>
        <taxon>Mucoromycotina</taxon>
        <taxon>Endogonomycetes</taxon>
        <taxon>Endogonales</taxon>
        <taxon>Endogonales incertae sedis</taxon>
        <taxon>Bifiguratus</taxon>
    </lineage>
</organism>
<comment type="caution">
    <text evidence="8">The sequence shown here is derived from an EMBL/GenBank/DDBJ whole genome shotgun (WGS) entry which is preliminary data.</text>
</comment>
<dbReference type="Proteomes" id="UP000242875">
    <property type="component" value="Unassembled WGS sequence"/>
</dbReference>
<dbReference type="GO" id="GO:0016491">
    <property type="term" value="F:oxidoreductase activity"/>
    <property type="evidence" value="ECO:0007669"/>
    <property type="project" value="InterPro"/>
</dbReference>
<evidence type="ECO:0000256" key="5">
    <source>
        <dbReference type="ARBA" id="ARBA00023136"/>
    </source>
</evidence>
<dbReference type="InterPro" id="IPR011032">
    <property type="entry name" value="GroES-like_sf"/>
</dbReference>
<evidence type="ECO:0000256" key="2">
    <source>
        <dbReference type="ARBA" id="ARBA00009457"/>
    </source>
</evidence>
<evidence type="ECO:0000313" key="9">
    <source>
        <dbReference type="Proteomes" id="UP000242875"/>
    </source>
</evidence>
<dbReference type="Gene3D" id="3.40.50.720">
    <property type="entry name" value="NAD(P)-binding Rossmann-like Domain"/>
    <property type="match status" value="1"/>
</dbReference>
<evidence type="ECO:0000259" key="7">
    <source>
        <dbReference type="SMART" id="SM00829"/>
    </source>
</evidence>
<dbReference type="Pfam" id="PF08240">
    <property type="entry name" value="ADH_N"/>
    <property type="match status" value="1"/>
</dbReference>
<dbReference type="Gene3D" id="3.90.180.10">
    <property type="entry name" value="Medium-chain alcohol dehydrogenases, catalytic domain"/>
    <property type="match status" value="1"/>
</dbReference>
<dbReference type="GO" id="GO:0005794">
    <property type="term" value="C:Golgi apparatus"/>
    <property type="evidence" value="ECO:0007669"/>
    <property type="project" value="TreeGrafter"/>
</dbReference>
<dbReference type="Pfam" id="PF13602">
    <property type="entry name" value="ADH_zinc_N_2"/>
    <property type="match status" value="1"/>
</dbReference>
<dbReference type="InterPro" id="IPR036291">
    <property type="entry name" value="NAD(P)-bd_dom_sf"/>
</dbReference>
<dbReference type="GO" id="GO:0005783">
    <property type="term" value="C:endoplasmic reticulum"/>
    <property type="evidence" value="ECO:0007669"/>
    <property type="project" value="TreeGrafter"/>
</dbReference>
<keyword evidence="5 6" id="KW-0472">Membrane</keyword>
<dbReference type="CDD" id="cd08267">
    <property type="entry name" value="MDR1"/>
    <property type="match status" value="1"/>
</dbReference>
<dbReference type="PANTHER" id="PTHR10926">
    <property type="entry name" value="CELL CYCLE CONTROL PROTEIN 50"/>
    <property type="match status" value="1"/>
</dbReference>
<evidence type="ECO:0000256" key="4">
    <source>
        <dbReference type="ARBA" id="ARBA00022989"/>
    </source>
</evidence>
<comment type="similarity">
    <text evidence="2">Belongs to the CDC50/LEM3 family.</text>
</comment>
<sequence length="744" mass="82879">MGDQMRAWAYTIPGRPENVLNITNLQCPRLTSADQVLIKVTHVSILSSSLLVFDLIPNFTGRPRIPELDFAGEIVEAGKNVRSELQELGTLVFGATKPTPLQVLGFSDLRGVLTEYIVAHQKNVVVKPHNITNEEASGAAGVGCTAMQFLDYANVKPGDNVLINGASGAVGIMATQMAKHIVGPQGNVVTTSSKAKVDMVKELGADVVIDYKEHSPLHEYLASTYGERPFDAIIDCVGVQDLYVHSAGYLKKDAPFLNMGIQRPVGRDWAWSDIRIFFTAQLKNYFRPRFLGGTPRKYAFISATPEPTKLERIRQMIADGKLKYIIDSVWPFEEARAAYERFETNATRGRVVIEVQKFQSQVSNTAFKQQRLKSWQPLLTPKTVLPILFAVGIVFAPLGGLFLWASETVNEIEIDYTDCGSVTTNPQLIPSNLWSYHLGSSNTTEINVPQYYSETVTTFLDNSSNPQNLQITRCHIQFTIGVPLKPSVFIYYKLTNFYQNHRQYVKSFSQNQLNGQAVDASTADSSCSPVGHDPVSGKPYYPCGLIANSMFNDTIGQPTLVGGTPSNFVSTNIAWPADQTRYAVSSYTPDNCLPPPNWQSRYPNNSFASQADIDKIARDEHFLVWMRLSWYPTFRKLWSRYDGPDTLAAGTYQIQIDSMYPITTYGGRKSIVISGTSFLGDRNSFMGYAYIAMGCICALLGLIFLARNCFKPRKLGDHTYLNWDQSGGQRSHRQDEPGRALHMD</sequence>
<dbReference type="OrthoDB" id="340608at2759"/>
<dbReference type="EMBL" id="MVBO01000038">
    <property type="protein sequence ID" value="OZJ04521.1"/>
    <property type="molecule type" value="Genomic_DNA"/>
</dbReference>
<gene>
    <name evidence="8" type="ORF">BZG36_02246</name>
</gene>
<reference evidence="8 9" key="1">
    <citation type="journal article" date="2017" name="Mycologia">
        <title>Bifiguratus adelaidae, gen. et sp. nov., a new member of Mucoromycotina in endophytic and soil-dwelling habitats.</title>
        <authorList>
            <person name="Torres-Cruz T.J."/>
            <person name="Billingsley Tobias T.L."/>
            <person name="Almatruk M."/>
            <person name="Hesse C."/>
            <person name="Kuske C.R."/>
            <person name="Desiro A."/>
            <person name="Benucci G.M."/>
            <person name="Bonito G."/>
            <person name="Stajich J.E."/>
            <person name="Dunlap C."/>
            <person name="Arnold A.E."/>
            <person name="Porras-Alfaro A."/>
        </authorList>
    </citation>
    <scope>NUCLEOTIDE SEQUENCE [LARGE SCALE GENOMIC DNA]</scope>
    <source>
        <strain evidence="8 9">AZ0501</strain>
    </source>
</reference>
<evidence type="ECO:0000256" key="3">
    <source>
        <dbReference type="ARBA" id="ARBA00022692"/>
    </source>
</evidence>
<dbReference type="SUPFAM" id="SSF51735">
    <property type="entry name" value="NAD(P)-binding Rossmann-fold domains"/>
    <property type="match status" value="1"/>
</dbReference>
<dbReference type="InterPro" id="IPR013154">
    <property type="entry name" value="ADH-like_N"/>
</dbReference>
<dbReference type="PANTHER" id="PTHR10926:SF0">
    <property type="entry name" value="CDC50, ISOFORM A"/>
    <property type="match status" value="1"/>
</dbReference>
<accession>A0A261Y1Q4</accession>
<keyword evidence="9" id="KW-1185">Reference proteome</keyword>
<dbReference type="SMART" id="SM00829">
    <property type="entry name" value="PKS_ER"/>
    <property type="match status" value="1"/>
</dbReference>
<dbReference type="Pfam" id="PF03381">
    <property type="entry name" value="CDC50"/>
    <property type="match status" value="1"/>
</dbReference>
<name>A0A261Y1Q4_9FUNG</name>
<feature type="transmembrane region" description="Helical" evidence="6">
    <location>
        <begin position="685"/>
        <end position="706"/>
    </location>
</feature>
<dbReference type="InterPro" id="IPR005045">
    <property type="entry name" value="CDC50/LEM3_fam"/>
</dbReference>
<protein>
    <recommendedName>
        <fullName evidence="7">Enoyl reductase (ER) domain-containing protein</fullName>
    </recommendedName>
</protein>
<dbReference type="AlphaFoldDB" id="A0A261Y1Q4"/>
<proteinExistence type="inferred from homology"/>
<keyword evidence="3 6" id="KW-0812">Transmembrane</keyword>
<dbReference type="InterPro" id="IPR020843">
    <property type="entry name" value="ER"/>
</dbReference>
<evidence type="ECO:0000256" key="6">
    <source>
        <dbReference type="SAM" id="Phobius"/>
    </source>
</evidence>
<dbReference type="GO" id="GO:0005886">
    <property type="term" value="C:plasma membrane"/>
    <property type="evidence" value="ECO:0007669"/>
    <property type="project" value="TreeGrafter"/>
</dbReference>
<evidence type="ECO:0000256" key="1">
    <source>
        <dbReference type="ARBA" id="ARBA00004141"/>
    </source>
</evidence>
<comment type="subcellular location">
    <subcellularLocation>
        <location evidence="1">Membrane</location>
        <topology evidence="1">Multi-pass membrane protein</topology>
    </subcellularLocation>
</comment>
<evidence type="ECO:0000313" key="8">
    <source>
        <dbReference type="EMBL" id="OZJ04521.1"/>
    </source>
</evidence>
<keyword evidence="4 6" id="KW-1133">Transmembrane helix</keyword>
<dbReference type="SUPFAM" id="SSF50129">
    <property type="entry name" value="GroES-like"/>
    <property type="match status" value="1"/>
</dbReference>